<dbReference type="AlphaFoldDB" id="A0A3N4LMR0"/>
<keyword evidence="2" id="KW-1133">Transmembrane helix</keyword>
<proteinExistence type="predicted"/>
<protein>
    <submittedName>
        <fullName evidence="4">Uncharacterized protein</fullName>
    </submittedName>
</protein>
<feature type="chain" id="PRO_5018047343" evidence="3">
    <location>
        <begin position="34"/>
        <end position="425"/>
    </location>
</feature>
<dbReference type="Proteomes" id="UP000267821">
    <property type="component" value="Unassembled WGS sequence"/>
</dbReference>
<feature type="region of interest" description="Disordered" evidence="1">
    <location>
        <begin position="210"/>
        <end position="232"/>
    </location>
</feature>
<feature type="signal peptide" evidence="3">
    <location>
        <begin position="1"/>
        <end position="33"/>
    </location>
</feature>
<feature type="transmembrane region" description="Helical" evidence="2">
    <location>
        <begin position="68"/>
        <end position="87"/>
    </location>
</feature>
<evidence type="ECO:0000256" key="3">
    <source>
        <dbReference type="SAM" id="SignalP"/>
    </source>
</evidence>
<name>A0A3N4LMR0_9PEZI</name>
<feature type="region of interest" description="Disordered" evidence="1">
    <location>
        <begin position="282"/>
        <end position="308"/>
    </location>
</feature>
<reference evidence="4 5" key="1">
    <citation type="journal article" date="2018" name="Nat. Ecol. Evol.">
        <title>Pezizomycetes genomes reveal the molecular basis of ectomycorrhizal truffle lifestyle.</title>
        <authorList>
            <person name="Murat C."/>
            <person name="Payen T."/>
            <person name="Noel B."/>
            <person name="Kuo A."/>
            <person name="Morin E."/>
            <person name="Chen J."/>
            <person name="Kohler A."/>
            <person name="Krizsan K."/>
            <person name="Balestrini R."/>
            <person name="Da Silva C."/>
            <person name="Montanini B."/>
            <person name="Hainaut M."/>
            <person name="Levati E."/>
            <person name="Barry K.W."/>
            <person name="Belfiori B."/>
            <person name="Cichocki N."/>
            <person name="Clum A."/>
            <person name="Dockter R.B."/>
            <person name="Fauchery L."/>
            <person name="Guy J."/>
            <person name="Iotti M."/>
            <person name="Le Tacon F."/>
            <person name="Lindquist E.A."/>
            <person name="Lipzen A."/>
            <person name="Malagnac F."/>
            <person name="Mello A."/>
            <person name="Molinier V."/>
            <person name="Miyauchi S."/>
            <person name="Poulain J."/>
            <person name="Riccioni C."/>
            <person name="Rubini A."/>
            <person name="Sitrit Y."/>
            <person name="Splivallo R."/>
            <person name="Traeger S."/>
            <person name="Wang M."/>
            <person name="Zifcakova L."/>
            <person name="Wipf D."/>
            <person name="Zambonelli A."/>
            <person name="Paolocci F."/>
            <person name="Nowrousian M."/>
            <person name="Ottonello S."/>
            <person name="Baldrian P."/>
            <person name="Spatafora J.W."/>
            <person name="Henrissat B."/>
            <person name="Nagy L.G."/>
            <person name="Aury J.M."/>
            <person name="Wincker P."/>
            <person name="Grigoriev I.V."/>
            <person name="Bonfante P."/>
            <person name="Martin F.M."/>
        </authorList>
    </citation>
    <scope>NUCLEOTIDE SEQUENCE [LARGE SCALE GENOMIC DNA]</scope>
    <source>
        <strain evidence="4 5">ATCC MYA-4762</strain>
    </source>
</reference>
<keyword evidence="5" id="KW-1185">Reference proteome</keyword>
<accession>A0A3N4LMR0</accession>
<evidence type="ECO:0000313" key="5">
    <source>
        <dbReference type="Proteomes" id="UP000267821"/>
    </source>
</evidence>
<sequence>MILARINQRLYPNVKSFLLLCLVAAALPVASFALPLGGSSATEAGFLSSVSVFSSYSDSQALQNVDPIILGGYIFVGAGVFCIIFHLRMPKSIKEKRKDREYKASPENLVGNGEKTVEAKEKQMCVPGDKINRIWIDAIRKDRCIESGESSNDWSESEKLEVGGRSLTLPATMHTRYPELPPLALTDATHRGLGPLIPRETYNFGENPNYHDEGFQYSPAHPGTSVSTPPSPFSSRFYDSSIKKLKSHKRSLSTPGAYQTFHASMGLEAQSSFVSTTHFPLPTLRPVTPPETRSTPATPLLPSHNEELSSSVTAYRYSRRYPQAPHDHNQQHQPVQSITLPEVSPHTVLTSSHTNTCTGVDGVQTVPMQVVSSVETVGDRLHSEFQPVMIFEQGQSVTGQKWRRKVTVFRSEILERLEKEGLVIC</sequence>
<evidence type="ECO:0000256" key="1">
    <source>
        <dbReference type="SAM" id="MobiDB-lite"/>
    </source>
</evidence>
<keyword evidence="3" id="KW-0732">Signal</keyword>
<evidence type="ECO:0000313" key="4">
    <source>
        <dbReference type="EMBL" id="RPB24217.1"/>
    </source>
</evidence>
<keyword evidence="2" id="KW-0472">Membrane</keyword>
<evidence type="ECO:0000256" key="2">
    <source>
        <dbReference type="SAM" id="Phobius"/>
    </source>
</evidence>
<organism evidence="4 5">
    <name type="scientific">Terfezia boudieri ATCC MYA-4762</name>
    <dbReference type="NCBI Taxonomy" id="1051890"/>
    <lineage>
        <taxon>Eukaryota</taxon>
        <taxon>Fungi</taxon>
        <taxon>Dikarya</taxon>
        <taxon>Ascomycota</taxon>
        <taxon>Pezizomycotina</taxon>
        <taxon>Pezizomycetes</taxon>
        <taxon>Pezizales</taxon>
        <taxon>Pezizaceae</taxon>
        <taxon>Terfezia</taxon>
    </lineage>
</organism>
<gene>
    <name evidence="4" type="ORF">L211DRAFT_182586</name>
</gene>
<dbReference type="OrthoDB" id="5347119at2759"/>
<keyword evidence="2" id="KW-0812">Transmembrane</keyword>
<dbReference type="EMBL" id="ML121542">
    <property type="protein sequence ID" value="RPB24217.1"/>
    <property type="molecule type" value="Genomic_DNA"/>
</dbReference>
<dbReference type="InParanoid" id="A0A3N4LMR0"/>